<dbReference type="EMBL" id="MZGW01000001">
    <property type="protein sequence ID" value="OPJ57277.1"/>
    <property type="molecule type" value="Genomic_DNA"/>
</dbReference>
<keyword evidence="1" id="KW-1133">Transmembrane helix</keyword>
<feature type="transmembrane region" description="Helical" evidence="1">
    <location>
        <begin position="121"/>
        <end position="142"/>
    </location>
</feature>
<feature type="transmembrane region" description="Helical" evidence="1">
    <location>
        <begin position="195"/>
        <end position="218"/>
    </location>
</feature>
<keyword evidence="1" id="KW-0812">Transmembrane</keyword>
<evidence type="ECO:0000256" key="1">
    <source>
        <dbReference type="SAM" id="Phobius"/>
    </source>
</evidence>
<feature type="transmembrane region" description="Helical" evidence="1">
    <location>
        <begin position="48"/>
        <end position="65"/>
    </location>
</feature>
<feature type="transmembrane region" description="Helical" evidence="1">
    <location>
        <begin position="154"/>
        <end position="175"/>
    </location>
</feature>
<feature type="transmembrane region" description="Helical" evidence="1">
    <location>
        <begin position="24"/>
        <end position="42"/>
    </location>
</feature>
<protein>
    <submittedName>
        <fullName evidence="2">Putative inner membrane protein</fullName>
    </submittedName>
</protein>
<keyword evidence="3" id="KW-1185">Reference proteome</keyword>
<feature type="transmembrane region" description="Helical" evidence="1">
    <location>
        <begin position="77"/>
        <end position="101"/>
    </location>
</feature>
<organism evidence="2 3">
    <name type="scientific">Alkalithermobacter paradoxus</name>
    <dbReference type="NCBI Taxonomy" id="29349"/>
    <lineage>
        <taxon>Bacteria</taxon>
        <taxon>Bacillati</taxon>
        <taxon>Bacillota</taxon>
        <taxon>Clostridia</taxon>
        <taxon>Peptostreptococcales</taxon>
        <taxon>Tepidibacteraceae</taxon>
        <taxon>Alkalithermobacter</taxon>
    </lineage>
</organism>
<name>A0A1V4ICN7_9FIRM</name>
<dbReference type="OrthoDB" id="9794165at2"/>
<dbReference type="STRING" id="29349.CLOTH_05600"/>
<evidence type="ECO:0000313" key="2">
    <source>
        <dbReference type="EMBL" id="OPJ57277.1"/>
    </source>
</evidence>
<dbReference type="Proteomes" id="UP000190140">
    <property type="component" value="Unassembled WGS sequence"/>
</dbReference>
<sequence length="227" mass="25518">MSSNRIEELKKRRQVELKNKKNQIHYALAITLITFAIYIFLLKHNIEYSKFWIIGLLIGFTLQRSRFCFGASFRDPVLAGSTSILRAIIIAFIITTIGFSILQSNYSLDHVNTIPGQIYPVGIHTVIGAILFGLGMVIAGGCGSGILMRIGEGFTLQIVVLIGFIIGAMSAARNFEFWDKLIISKSPTIYLARYLGFPMTTILQIIVLIILYILVSIYDKKNNMMRM</sequence>
<comment type="caution">
    <text evidence="2">The sequence shown here is derived from an EMBL/GenBank/DDBJ whole genome shotgun (WGS) entry which is preliminary data.</text>
</comment>
<accession>A0A1V4ICN7</accession>
<dbReference type="InterPro" id="IPR007272">
    <property type="entry name" value="Sulf_transp_TsuA/YedE"/>
</dbReference>
<dbReference type="Pfam" id="PF04143">
    <property type="entry name" value="Sulf_transp"/>
    <property type="match status" value="1"/>
</dbReference>
<evidence type="ECO:0000313" key="3">
    <source>
        <dbReference type="Proteomes" id="UP000190140"/>
    </source>
</evidence>
<dbReference type="RefSeq" id="WP_079410986.1">
    <property type="nucleotide sequence ID" value="NZ_MZGW01000001.1"/>
</dbReference>
<keyword evidence="1" id="KW-0472">Membrane</keyword>
<gene>
    <name evidence="2" type="ORF">CLOTH_05600</name>
</gene>
<proteinExistence type="predicted"/>
<dbReference type="AlphaFoldDB" id="A0A1V4ICN7"/>
<reference evidence="2 3" key="1">
    <citation type="submission" date="2017-03" db="EMBL/GenBank/DDBJ databases">
        <title>Genome sequence of Clostridium thermoalcaliphilum DSM 7309.</title>
        <authorList>
            <person name="Poehlein A."/>
            <person name="Daniel R."/>
        </authorList>
    </citation>
    <scope>NUCLEOTIDE SEQUENCE [LARGE SCALE GENOMIC DNA]</scope>
    <source>
        <strain evidence="2 3">DSM 7309</strain>
    </source>
</reference>